<dbReference type="InterPro" id="IPR011539">
    <property type="entry name" value="RHD_DNA_bind_dom"/>
</dbReference>
<dbReference type="FunFam" id="2.60.40.340:FF:000002">
    <property type="entry name" value="Nuclear factor of activated T-cells 5, tonicity-responsive"/>
    <property type="match status" value="1"/>
</dbReference>
<feature type="region of interest" description="Disordered" evidence="1">
    <location>
        <begin position="1"/>
        <end position="38"/>
    </location>
</feature>
<evidence type="ECO:0000313" key="3">
    <source>
        <dbReference type="EMBL" id="CAG5124796.1"/>
    </source>
</evidence>
<dbReference type="SUPFAM" id="SSF49417">
    <property type="entry name" value="p53-like transcription factors"/>
    <property type="match status" value="1"/>
</dbReference>
<sequence>PHKDGSKPYRLTPNKPVMKAAAMRAAVPTQSVRPTTRKQKEYSLKAYYPSKLDGMELKILEQPEPQHRARYQTEGSRGAIKDASQQGFPVIKLYGYNKPAKLQVFIGDECGRVKPHGFYQACRVFGKNSTACVEQEIEDTTVIEIAVLPENDMTVKLDCVGILKLRNADVERRIGPKRAREKKKANTRARLVMRCLVDKSDGNQQILQAVSNPIVC</sequence>
<dbReference type="Pfam" id="PF00554">
    <property type="entry name" value="RHD_DNA_bind"/>
    <property type="match status" value="1"/>
</dbReference>
<dbReference type="PANTHER" id="PTHR12533">
    <property type="entry name" value="NFAT"/>
    <property type="match status" value="1"/>
</dbReference>
<dbReference type="EMBL" id="CAJHNH020001879">
    <property type="protein sequence ID" value="CAG5124796.1"/>
    <property type="molecule type" value="Genomic_DNA"/>
</dbReference>
<dbReference type="InterPro" id="IPR008967">
    <property type="entry name" value="p53-like_TF_DNA-bd_sf"/>
</dbReference>
<proteinExistence type="predicted"/>
<dbReference type="PANTHER" id="PTHR12533:SF7">
    <property type="entry name" value="NFAT NUCLEAR FACTOR, ISOFORM B"/>
    <property type="match status" value="1"/>
</dbReference>
<feature type="non-terminal residue" evidence="3">
    <location>
        <position position="1"/>
    </location>
</feature>
<evidence type="ECO:0000313" key="4">
    <source>
        <dbReference type="Proteomes" id="UP000678393"/>
    </source>
</evidence>
<keyword evidence="4" id="KW-1185">Reference proteome</keyword>
<reference evidence="3" key="1">
    <citation type="submission" date="2021-04" db="EMBL/GenBank/DDBJ databases">
        <authorList>
            <consortium name="Molecular Ecology Group"/>
        </authorList>
    </citation>
    <scope>NUCLEOTIDE SEQUENCE</scope>
</reference>
<dbReference type="PROSITE" id="PS50254">
    <property type="entry name" value="REL_2"/>
    <property type="match status" value="1"/>
</dbReference>
<dbReference type="AlphaFoldDB" id="A0A8S3ZCI5"/>
<dbReference type="Proteomes" id="UP000678393">
    <property type="component" value="Unassembled WGS sequence"/>
</dbReference>
<dbReference type="GO" id="GO:0000981">
    <property type="term" value="F:DNA-binding transcription factor activity, RNA polymerase II-specific"/>
    <property type="evidence" value="ECO:0007669"/>
    <property type="project" value="TreeGrafter"/>
</dbReference>
<feature type="domain" description="RHD" evidence="2">
    <location>
        <begin position="44"/>
        <end position="216"/>
    </location>
</feature>
<dbReference type="GO" id="GO:0000978">
    <property type="term" value="F:RNA polymerase II cis-regulatory region sequence-specific DNA binding"/>
    <property type="evidence" value="ECO:0007669"/>
    <property type="project" value="TreeGrafter"/>
</dbReference>
<feature type="non-terminal residue" evidence="3">
    <location>
        <position position="216"/>
    </location>
</feature>
<dbReference type="GO" id="GO:0005667">
    <property type="term" value="C:transcription regulator complex"/>
    <property type="evidence" value="ECO:0007669"/>
    <property type="project" value="TreeGrafter"/>
</dbReference>
<gene>
    <name evidence="3" type="ORF">CUNI_LOCUS10354</name>
</gene>
<comment type="caution">
    <text evidence="3">The sequence shown here is derived from an EMBL/GenBank/DDBJ whole genome shotgun (WGS) entry which is preliminary data.</text>
</comment>
<dbReference type="Gene3D" id="2.60.40.340">
    <property type="entry name" value="Rel homology domain (RHD), DNA-binding domain"/>
    <property type="match status" value="1"/>
</dbReference>
<dbReference type="InterPro" id="IPR037059">
    <property type="entry name" value="RHD_DNA_bind_dom_sf"/>
</dbReference>
<evidence type="ECO:0000256" key="1">
    <source>
        <dbReference type="SAM" id="MobiDB-lite"/>
    </source>
</evidence>
<protein>
    <recommendedName>
        <fullName evidence="2">RHD domain-containing protein</fullName>
    </recommendedName>
</protein>
<dbReference type="InterPro" id="IPR008366">
    <property type="entry name" value="NFAT"/>
</dbReference>
<accession>A0A8S3ZCI5</accession>
<name>A0A8S3ZCI5_9EUPU</name>
<organism evidence="3 4">
    <name type="scientific">Candidula unifasciata</name>
    <dbReference type="NCBI Taxonomy" id="100452"/>
    <lineage>
        <taxon>Eukaryota</taxon>
        <taxon>Metazoa</taxon>
        <taxon>Spiralia</taxon>
        <taxon>Lophotrochozoa</taxon>
        <taxon>Mollusca</taxon>
        <taxon>Gastropoda</taxon>
        <taxon>Heterobranchia</taxon>
        <taxon>Euthyneura</taxon>
        <taxon>Panpulmonata</taxon>
        <taxon>Eupulmonata</taxon>
        <taxon>Stylommatophora</taxon>
        <taxon>Helicina</taxon>
        <taxon>Helicoidea</taxon>
        <taxon>Geomitridae</taxon>
        <taxon>Candidula</taxon>
    </lineage>
</organism>
<evidence type="ECO:0000259" key="2">
    <source>
        <dbReference type="PROSITE" id="PS50254"/>
    </source>
</evidence>
<dbReference type="OrthoDB" id="5346094at2759"/>